<comment type="similarity">
    <text evidence="1">Belongs to the YggT family.</text>
</comment>
<keyword evidence="2" id="KW-0472">Membrane</keyword>
<dbReference type="OrthoDB" id="3216131at2"/>
<gene>
    <name evidence="3" type="ORF">SAMN02745716_1732</name>
</gene>
<dbReference type="STRING" id="29539.SAMN02745716_1732"/>
<keyword evidence="2" id="KW-1133">Transmembrane helix</keyword>
<dbReference type="PANTHER" id="PTHR33219:SF14">
    <property type="entry name" value="PROTEIN COFACTOR ASSEMBLY OF COMPLEX C SUBUNIT B CCB3, CHLOROPLASTIC-RELATED"/>
    <property type="match status" value="1"/>
</dbReference>
<dbReference type="InterPro" id="IPR003425">
    <property type="entry name" value="CCB3/YggT"/>
</dbReference>
<feature type="transmembrane region" description="Helical" evidence="2">
    <location>
        <begin position="78"/>
        <end position="98"/>
    </location>
</feature>
<dbReference type="GO" id="GO:0016020">
    <property type="term" value="C:membrane"/>
    <property type="evidence" value="ECO:0007669"/>
    <property type="project" value="InterPro"/>
</dbReference>
<dbReference type="RefSeq" id="WP_093118190.1">
    <property type="nucleotide sequence ID" value="NZ_FNWJ01000002.1"/>
</dbReference>
<dbReference type="EMBL" id="FNWJ01000002">
    <property type="protein sequence ID" value="SEH14769.1"/>
    <property type="molecule type" value="Genomic_DNA"/>
</dbReference>
<proteinExistence type="inferred from homology"/>
<dbReference type="Proteomes" id="UP000222056">
    <property type="component" value="Unassembled WGS sequence"/>
</dbReference>
<keyword evidence="4" id="KW-1185">Reference proteome</keyword>
<dbReference type="AlphaFoldDB" id="A0A1H6FVF0"/>
<evidence type="ECO:0000256" key="2">
    <source>
        <dbReference type="SAM" id="Phobius"/>
    </source>
</evidence>
<reference evidence="4" key="1">
    <citation type="submission" date="2016-10" db="EMBL/GenBank/DDBJ databases">
        <authorList>
            <person name="Varghese N."/>
            <person name="Submissions S."/>
        </authorList>
    </citation>
    <scope>NUCLEOTIDE SEQUENCE [LARGE SCALE GENOMIC DNA]</scope>
    <source>
        <strain evidence="4">ATCC 35263</strain>
    </source>
</reference>
<organism evidence="3 4">
    <name type="scientific">Thermoleophilum album</name>
    <dbReference type="NCBI Taxonomy" id="29539"/>
    <lineage>
        <taxon>Bacteria</taxon>
        <taxon>Bacillati</taxon>
        <taxon>Actinomycetota</taxon>
        <taxon>Thermoleophilia</taxon>
        <taxon>Thermoleophilales</taxon>
        <taxon>Thermoleophilaceae</taxon>
        <taxon>Thermoleophilum</taxon>
    </lineage>
</organism>
<protein>
    <submittedName>
        <fullName evidence="3">YggT family protein</fullName>
    </submittedName>
</protein>
<sequence>MIEVALTRFDVARYLETLLYLYVLLIFVRVLLSWVPRLPYNRLLRAVVQFVYDVTEPYLALFRRLVPMLRLGPAGLDLSPMVATIVLIFVGNLLVAIVRG</sequence>
<accession>A0A1H6FVF0</accession>
<evidence type="ECO:0000256" key="1">
    <source>
        <dbReference type="ARBA" id="ARBA00010894"/>
    </source>
</evidence>
<evidence type="ECO:0000313" key="3">
    <source>
        <dbReference type="EMBL" id="SEH14769.1"/>
    </source>
</evidence>
<dbReference type="Pfam" id="PF02325">
    <property type="entry name" value="CCB3_YggT"/>
    <property type="match status" value="1"/>
</dbReference>
<name>A0A1H6FVF0_THEAL</name>
<evidence type="ECO:0000313" key="4">
    <source>
        <dbReference type="Proteomes" id="UP000222056"/>
    </source>
</evidence>
<dbReference type="PANTHER" id="PTHR33219">
    <property type="entry name" value="YLMG HOMOLOG PROTEIN 2, CHLOROPLASTIC"/>
    <property type="match status" value="1"/>
</dbReference>
<keyword evidence="2" id="KW-0812">Transmembrane</keyword>
<feature type="transmembrane region" description="Helical" evidence="2">
    <location>
        <begin position="18"/>
        <end position="35"/>
    </location>
</feature>